<dbReference type="Pfam" id="PF00447">
    <property type="entry name" value="HSF_DNA-bind"/>
    <property type="match status" value="1"/>
</dbReference>
<dbReference type="FunFam" id="1.10.10.10:FF:000057">
    <property type="entry name" value="Heat shock transcription factor 1"/>
    <property type="match status" value="1"/>
</dbReference>
<keyword evidence="7" id="KW-0539">Nucleus</keyword>
<evidence type="ECO:0000256" key="9">
    <source>
        <dbReference type="SAM" id="Coils"/>
    </source>
</evidence>
<evidence type="ECO:0000256" key="2">
    <source>
        <dbReference type="ARBA" id="ARBA00022553"/>
    </source>
</evidence>
<dbReference type="InterPro" id="IPR000232">
    <property type="entry name" value="HSF_DNA-bd"/>
</dbReference>
<evidence type="ECO:0000313" key="11">
    <source>
        <dbReference type="EMBL" id="OAY60666.1"/>
    </source>
</evidence>
<evidence type="ECO:0000256" key="7">
    <source>
        <dbReference type="ARBA" id="ARBA00023242"/>
    </source>
</evidence>
<dbReference type="InterPro" id="IPR036388">
    <property type="entry name" value="WH-like_DNA-bd_sf"/>
</dbReference>
<evidence type="ECO:0000256" key="6">
    <source>
        <dbReference type="ARBA" id="ARBA00023163"/>
    </source>
</evidence>
<dbReference type="EMBL" id="CM004387">
    <property type="protein sequence ID" value="OAY60666.1"/>
    <property type="molecule type" value="Genomic_DNA"/>
</dbReference>
<keyword evidence="12" id="KW-1185">Reference proteome</keyword>
<protein>
    <recommendedName>
        <fullName evidence="10">HSF-type DNA-binding domain-containing protein</fullName>
    </recommendedName>
</protein>
<proteinExistence type="inferred from homology"/>
<accession>A0A2C9WLM6</accession>
<evidence type="ECO:0000256" key="4">
    <source>
        <dbReference type="ARBA" id="ARBA00023016"/>
    </source>
</evidence>
<organism evidence="11 12">
    <name type="scientific">Manihot esculenta</name>
    <name type="common">Cassava</name>
    <name type="synonym">Jatropha manihot</name>
    <dbReference type="NCBI Taxonomy" id="3983"/>
    <lineage>
        <taxon>Eukaryota</taxon>
        <taxon>Viridiplantae</taxon>
        <taxon>Streptophyta</taxon>
        <taxon>Embryophyta</taxon>
        <taxon>Tracheophyta</taxon>
        <taxon>Spermatophyta</taxon>
        <taxon>Magnoliopsida</taxon>
        <taxon>eudicotyledons</taxon>
        <taxon>Gunneridae</taxon>
        <taxon>Pentapetalae</taxon>
        <taxon>rosids</taxon>
        <taxon>fabids</taxon>
        <taxon>Malpighiales</taxon>
        <taxon>Euphorbiaceae</taxon>
        <taxon>Crotonoideae</taxon>
        <taxon>Manihoteae</taxon>
        <taxon>Manihot</taxon>
    </lineage>
</organism>
<dbReference type="Gene3D" id="1.10.10.10">
    <property type="entry name" value="Winged helix-like DNA-binding domain superfamily/Winged helix DNA-binding domain"/>
    <property type="match status" value="1"/>
</dbReference>
<feature type="coiled-coil region" evidence="9">
    <location>
        <begin position="112"/>
        <end position="160"/>
    </location>
</feature>
<evidence type="ECO:0000256" key="1">
    <source>
        <dbReference type="ARBA" id="ARBA00004123"/>
    </source>
</evidence>
<keyword evidence="9" id="KW-0175">Coiled coil</keyword>
<evidence type="ECO:0000259" key="10">
    <source>
        <dbReference type="PROSITE" id="PS00434"/>
    </source>
</evidence>
<keyword evidence="3" id="KW-0805">Transcription regulation</keyword>
<dbReference type="PROSITE" id="PS00434">
    <property type="entry name" value="HSF_DOMAIN"/>
    <property type="match status" value="1"/>
</dbReference>
<dbReference type="SUPFAM" id="SSF46785">
    <property type="entry name" value="Winged helix' DNA-binding domain"/>
    <property type="match status" value="1"/>
</dbReference>
<dbReference type="PRINTS" id="PR00056">
    <property type="entry name" value="HSFDOMAIN"/>
</dbReference>
<dbReference type="GO" id="GO:0003700">
    <property type="term" value="F:DNA-binding transcription factor activity"/>
    <property type="evidence" value="ECO:0000318"/>
    <property type="project" value="GO_Central"/>
</dbReference>
<evidence type="ECO:0000256" key="5">
    <source>
        <dbReference type="ARBA" id="ARBA00023125"/>
    </source>
</evidence>
<dbReference type="GO" id="GO:0005634">
    <property type="term" value="C:nucleus"/>
    <property type="evidence" value="ECO:0000318"/>
    <property type="project" value="GO_Central"/>
</dbReference>
<dbReference type="AlphaFoldDB" id="A0A2C9WLM6"/>
<keyword evidence="6" id="KW-0804">Transcription</keyword>
<evidence type="ECO:0000313" key="12">
    <source>
        <dbReference type="Proteomes" id="UP000091857"/>
    </source>
</evidence>
<dbReference type="Proteomes" id="UP000091857">
    <property type="component" value="Chromosome 1"/>
</dbReference>
<dbReference type="InterPro" id="IPR036390">
    <property type="entry name" value="WH_DNA-bd_sf"/>
</dbReference>
<dbReference type="GO" id="GO:0043565">
    <property type="term" value="F:sequence-specific DNA binding"/>
    <property type="evidence" value="ECO:0007669"/>
    <property type="project" value="InterPro"/>
</dbReference>
<dbReference type="PANTHER" id="PTHR10015:SF445">
    <property type="entry name" value="HEAT STRESS TRANSCRIPTION FACTOR A-4B-LIKE"/>
    <property type="match status" value="1"/>
</dbReference>
<keyword evidence="2" id="KW-0597">Phosphoprotein</keyword>
<dbReference type="STRING" id="3983.A0A2C9WLM6"/>
<dbReference type="SMART" id="SM00415">
    <property type="entry name" value="HSF"/>
    <property type="match status" value="1"/>
</dbReference>
<feature type="domain" description="HSF-type DNA-binding" evidence="10">
    <location>
        <begin position="54"/>
        <end position="78"/>
    </location>
</feature>
<comment type="subcellular location">
    <subcellularLocation>
        <location evidence="1">Nucleus</location>
    </subcellularLocation>
</comment>
<name>A0A2C9WLM6_MANES</name>
<keyword evidence="4" id="KW-0346">Stress response</keyword>
<dbReference type="OrthoDB" id="60033at2759"/>
<dbReference type="PANTHER" id="PTHR10015">
    <property type="entry name" value="HEAT SHOCK TRANSCRIPTION FACTOR"/>
    <property type="match status" value="1"/>
</dbReference>
<comment type="similarity">
    <text evidence="8">Belongs to the HSF family. Class A subfamily.</text>
</comment>
<evidence type="ECO:0000256" key="8">
    <source>
        <dbReference type="ARBA" id="ARBA00061350"/>
    </source>
</evidence>
<dbReference type="Gramene" id="Manes.01G129900.1.v8.1">
    <property type="protein sequence ID" value="Manes.01G129900.1.v8.1.CDS"/>
    <property type="gene ID" value="Manes.01G129900.v8.1"/>
</dbReference>
<dbReference type="GO" id="GO:0034605">
    <property type="term" value="P:cellular response to heat"/>
    <property type="evidence" value="ECO:0000318"/>
    <property type="project" value="GO_Central"/>
</dbReference>
<comment type="caution">
    <text evidence="11">The sequence shown here is derived from an EMBL/GenBank/DDBJ whole genome shotgun (WGS) entry which is preliminary data.</text>
</comment>
<dbReference type="OMA" id="LECQLKP"/>
<dbReference type="SMR" id="A0A2C9WLM6"/>
<evidence type="ECO:0000256" key="3">
    <source>
        <dbReference type="ARBA" id="ARBA00023015"/>
    </source>
</evidence>
<keyword evidence="5" id="KW-0238">DNA-binding</keyword>
<reference evidence="12" key="1">
    <citation type="journal article" date="2016" name="Nat. Biotechnol.">
        <title>Sequencing wild and cultivated cassava and related species reveals extensive interspecific hybridization and genetic diversity.</title>
        <authorList>
            <person name="Bredeson J.V."/>
            <person name="Lyons J.B."/>
            <person name="Prochnik S.E."/>
            <person name="Wu G.A."/>
            <person name="Ha C.M."/>
            <person name="Edsinger-Gonzales E."/>
            <person name="Grimwood J."/>
            <person name="Schmutz J."/>
            <person name="Rabbi I.Y."/>
            <person name="Egesi C."/>
            <person name="Nauluvula P."/>
            <person name="Lebot V."/>
            <person name="Ndunguru J."/>
            <person name="Mkamilo G."/>
            <person name="Bart R.S."/>
            <person name="Setter T.L."/>
            <person name="Gleadow R.M."/>
            <person name="Kulakow P."/>
            <person name="Ferguson M.E."/>
            <person name="Rounsley S."/>
            <person name="Rokhsar D.S."/>
        </authorList>
    </citation>
    <scope>NUCLEOTIDE SEQUENCE [LARGE SCALE GENOMIC DNA]</scope>
    <source>
        <strain evidence="12">cv. AM560-2</strain>
    </source>
</reference>
<gene>
    <name evidence="11" type="ORF">MANES_01G129900v8</name>
</gene>
<sequence>MDSSQGSSSNAPAPFLIKTYEMIDDPLTNSVVSWSHGGCSFVVWNPPEFAQVLLPKYFKHNNFSSFVRQLNTYGFRKIDPDQWEFANEEFIRGQRHLLSNIRRRKPIHSHSMQNLVNNSPMTEAEKREYEEKIKRLKHDKSLLQLELQRHETEKQAFQGQILSLGERLQTMERRQIQLVSFLSQLAKKPGFASIFMQQSEYQSRKRRLLELDYFNVDFKMEESESSHSLKDSTSNLELVDKLDSSMKCIEEFFYGAGEAFTHDMQPSPIILRVLSASSIDGETCSPRSHQSSLHSMDIPSSPELPPCINHINSLNTPPESPQFDVNCEPISSAPVVEAVKESESELETTNSSTPQGANDHFWEYFLTEAPGGSSTQAVEHGFERRTSDERLWWNANTINDLTKHMEHLAPTERT</sequence>